<dbReference type="Pfam" id="PF00296">
    <property type="entry name" value="Bac_luciferase"/>
    <property type="match status" value="1"/>
</dbReference>
<dbReference type="InterPro" id="IPR019922">
    <property type="entry name" value="Lucif-like_OxRdatse_MSMEG_4141"/>
</dbReference>
<protein>
    <submittedName>
        <fullName evidence="3">Probable F420-dependent oxidoreductase, MSMEG_4141 family</fullName>
    </submittedName>
</protein>
<name>A0A1H8QYJ5_9PSEU</name>
<dbReference type="PANTHER" id="PTHR43244">
    <property type="match status" value="1"/>
</dbReference>
<proteinExistence type="predicted"/>
<gene>
    <name evidence="3" type="ORF">SAMN04489732_101545</name>
</gene>
<dbReference type="AlphaFoldDB" id="A0A1H8QYJ5"/>
<dbReference type="SUPFAM" id="SSF51679">
    <property type="entry name" value="Bacterial luciferase-like"/>
    <property type="match status" value="1"/>
</dbReference>
<evidence type="ECO:0000313" key="4">
    <source>
        <dbReference type="Proteomes" id="UP000198582"/>
    </source>
</evidence>
<sequence>MTIHFGAYGIWQPTALTTPAMATEIEALGFTTLWAAGPPVDLAGIDELLEATSSLVVGTSILNIWQGDPAVAAAAYQRITRRFPGRFWLGLGVGHPEQSSQFTKPLASLNSYLDGLDAGGVPVEGRAIAALGPKMLELTASRAGGAVPYLVTPEHTRLARAALGPGSVLAPEQKVVLDTDPDRARATGRPRIKHPYLGLTNYTNNLRRLGFTDEDLSGDGSDRLIDALVAHGDAPTIARRLADHHTAGADHVAIQVVTTRHVTHPDLPDVELQVYDDEVFSVYKELAAALL</sequence>
<feature type="domain" description="Luciferase-like" evidence="2">
    <location>
        <begin position="19"/>
        <end position="98"/>
    </location>
</feature>
<dbReference type="OrthoDB" id="4760590at2"/>
<dbReference type="NCBIfam" id="TIGR03620">
    <property type="entry name" value="F420_MSMEG_4141"/>
    <property type="match status" value="1"/>
</dbReference>
<evidence type="ECO:0000256" key="1">
    <source>
        <dbReference type="ARBA" id="ARBA00023002"/>
    </source>
</evidence>
<dbReference type="GO" id="GO:0016705">
    <property type="term" value="F:oxidoreductase activity, acting on paired donors, with incorporation or reduction of molecular oxygen"/>
    <property type="evidence" value="ECO:0007669"/>
    <property type="project" value="InterPro"/>
</dbReference>
<keyword evidence="4" id="KW-1185">Reference proteome</keyword>
<accession>A0A1H8QYJ5</accession>
<dbReference type="Proteomes" id="UP000198582">
    <property type="component" value="Unassembled WGS sequence"/>
</dbReference>
<dbReference type="PANTHER" id="PTHR43244:SF1">
    <property type="entry name" value="5,10-METHYLENETETRAHYDROMETHANOPTERIN REDUCTASE"/>
    <property type="match status" value="1"/>
</dbReference>
<dbReference type="InterPro" id="IPR011251">
    <property type="entry name" value="Luciferase-like_dom"/>
</dbReference>
<dbReference type="InterPro" id="IPR050564">
    <property type="entry name" value="F420-G6PD/mer"/>
</dbReference>
<dbReference type="Gene3D" id="3.20.20.30">
    <property type="entry name" value="Luciferase-like domain"/>
    <property type="match status" value="2"/>
</dbReference>
<reference evidence="3 4" key="1">
    <citation type="submission" date="2016-10" db="EMBL/GenBank/DDBJ databases">
        <authorList>
            <person name="de Groot N.N."/>
        </authorList>
    </citation>
    <scope>NUCLEOTIDE SEQUENCE [LARGE SCALE GENOMIC DNA]</scope>
    <source>
        <strain evidence="3 4">DSM 44993</strain>
    </source>
</reference>
<organism evidence="3 4">
    <name type="scientific">Amycolatopsis saalfeldensis</name>
    <dbReference type="NCBI Taxonomy" id="394193"/>
    <lineage>
        <taxon>Bacteria</taxon>
        <taxon>Bacillati</taxon>
        <taxon>Actinomycetota</taxon>
        <taxon>Actinomycetes</taxon>
        <taxon>Pseudonocardiales</taxon>
        <taxon>Pseudonocardiaceae</taxon>
        <taxon>Amycolatopsis</taxon>
    </lineage>
</organism>
<keyword evidence="1" id="KW-0560">Oxidoreductase</keyword>
<dbReference type="EMBL" id="FOEF01000001">
    <property type="protein sequence ID" value="SEO59302.1"/>
    <property type="molecule type" value="Genomic_DNA"/>
</dbReference>
<dbReference type="InterPro" id="IPR036661">
    <property type="entry name" value="Luciferase-like_sf"/>
</dbReference>
<dbReference type="STRING" id="394193.SAMN04489732_101545"/>
<evidence type="ECO:0000259" key="2">
    <source>
        <dbReference type="Pfam" id="PF00296"/>
    </source>
</evidence>
<dbReference type="RefSeq" id="WP_091611874.1">
    <property type="nucleotide sequence ID" value="NZ_FOEF01000001.1"/>
</dbReference>
<evidence type="ECO:0000313" key="3">
    <source>
        <dbReference type="EMBL" id="SEO59302.1"/>
    </source>
</evidence>